<dbReference type="Proteomes" id="UP000572268">
    <property type="component" value="Unassembled WGS sequence"/>
</dbReference>
<name>A0A7J6L1I1_PEROL</name>
<comment type="caution">
    <text evidence="1">The sequence shown here is derived from an EMBL/GenBank/DDBJ whole genome shotgun (WGS) entry which is preliminary data.</text>
</comment>
<gene>
    <name evidence="1" type="ORF">FOL46_009401</name>
</gene>
<proteinExistence type="predicted"/>
<accession>A0A7J6L1I1</accession>
<evidence type="ECO:0000313" key="2">
    <source>
        <dbReference type="Proteomes" id="UP000572268"/>
    </source>
</evidence>
<protein>
    <submittedName>
        <fullName evidence="1">Uncharacterized protein</fullName>
    </submittedName>
</protein>
<reference evidence="1 2" key="1">
    <citation type="submission" date="2020-04" db="EMBL/GenBank/DDBJ databases">
        <title>Perkinsus olseni comparative genomics.</title>
        <authorList>
            <person name="Bogema D.R."/>
        </authorList>
    </citation>
    <scope>NUCLEOTIDE SEQUENCE [LARGE SCALE GENOMIC DNA]</scope>
    <source>
        <strain evidence="1">ATCC PRA-31</strain>
    </source>
</reference>
<dbReference type="EMBL" id="JABANN010000850">
    <property type="protein sequence ID" value="KAF4653032.1"/>
    <property type="molecule type" value="Genomic_DNA"/>
</dbReference>
<dbReference type="AlphaFoldDB" id="A0A7J6L1I1"/>
<organism evidence="1 2">
    <name type="scientific">Perkinsus olseni</name>
    <name type="common">Perkinsus atlanticus</name>
    <dbReference type="NCBI Taxonomy" id="32597"/>
    <lineage>
        <taxon>Eukaryota</taxon>
        <taxon>Sar</taxon>
        <taxon>Alveolata</taxon>
        <taxon>Perkinsozoa</taxon>
        <taxon>Perkinsea</taxon>
        <taxon>Perkinsida</taxon>
        <taxon>Perkinsidae</taxon>
        <taxon>Perkinsus</taxon>
    </lineage>
</organism>
<sequence>MAMLQTVGVVRASLRELSDSSEMASIDDMVEEKLGELEGLGYELSDYLPTRTNRRASRRVESLDDEMDAYMLKLRSSLHDRLLADIEPLITLSEAFSLDKNLRRIDYDFGPVAEFCGMASEKEDLRTQWRALCKDPDFDPFSMVFADEEVALHKNYCVMFSTIFKLCKRVLTIGCGSASAERTFSRQHLQYLMTISSNGVEVPHPKSTSWANRAGELDAIIDASFVDFCKCPRRLCLDDEDENDRHGDEAL</sequence>
<evidence type="ECO:0000313" key="1">
    <source>
        <dbReference type="EMBL" id="KAF4653032.1"/>
    </source>
</evidence>